<evidence type="ECO:0000259" key="1">
    <source>
        <dbReference type="Pfam" id="PF12697"/>
    </source>
</evidence>
<dbReference type="Proteomes" id="UP000199372">
    <property type="component" value="Unassembled WGS sequence"/>
</dbReference>
<sequence>MTLPKLVGKLAVAGLLLAGCTALVDRRIDSRVDRAEAAFPPLGDFVEVDGRRVHYLQMGQGPDLVLIHGASGNLRDFTFAFADRMADRFRVTVFDRPGLGYTQVDPALVGPWGDRGETPQSQAALLAGAARAIGVERPVVAGHSYGGAVTMAWALNHAPAAAVVISGATQPWPGGLGPLYTVNGSKLGGSTVVPLISAFATDGLVRDAVASIFAPQDPPEGYLDYVGAPLTLRPASFRANARQVNTLRPQVVEMQPRYGQLDLPLEIVHGTADDVVPIDIHSERLVAQVPGARLTRLEGVGHMPHHVAAEAVADAIDRAARRAGVL</sequence>
<dbReference type="RefSeq" id="WP_091844257.1">
    <property type="nucleotide sequence ID" value="NZ_FOCM01000001.1"/>
</dbReference>
<dbReference type="PANTHER" id="PTHR43689:SF8">
    <property type="entry name" value="ALPHA_BETA-HYDROLASES SUPERFAMILY PROTEIN"/>
    <property type="match status" value="1"/>
</dbReference>
<keyword evidence="3" id="KW-1185">Reference proteome</keyword>
<dbReference type="OrthoDB" id="9815441at2"/>
<dbReference type="PROSITE" id="PS51257">
    <property type="entry name" value="PROKAR_LIPOPROTEIN"/>
    <property type="match status" value="1"/>
</dbReference>
<dbReference type="AlphaFoldDB" id="A0A1H8BTY4"/>
<gene>
    <name evidence="2" type="ORF">SAMN04488011_101723</name>
</gene>
<dbReference type="InterPro" id="IPR029058">
    <property type="entry name" value="AB_hydrolase_fold"/>
</dbReference>
<dbReference type="PANTHER" id="PTHR43689">
    <property type="entry name" value="HYDROLASE"/>
    <property type="match status" value="1"/>
</dbReference>
<feature type="domain" description="AB hydrolase-1" evidence="1">
    <location>
        <begin position="64"/>
        <end position="315"/>
    </location>
</feature>
<protein>
    <submittedName>
        <fullName evidence="2">Pimeloyl-ACP methyl ester carboxylesterase</fullName>
    </submittedName>
</protein>
<dbReference type="Pfam" id="PF12697">
    <property type="entry name" value="Abhydrolase_6"/>
    <property type="match status" value="1"/>
</dbReference>
<organism evidence="2 3">
    <name type="scientific">Palleronia pelagia</name>
    <dbReference type="NCBI Taxonomy" id="387096"/>
    <lineage>
        <taxon>Bacteria</taxon>
        <taxon>Pseudomonadati</taxon>
        <taxon>Pseudomonadota</taxon>
        <taxon>Alphaproteobacteria</taxon>
        <taxon>Rhodobacterales</taxon>
        <taxon>Roseobacteraceae</taxon>
        <taxon>Palleronia</taxon>
    </lineage>
</organism>
<evidence type="ECO:0000313" key="2">
    <source>
        <dbReference type="EMBL" id="SEM86243.1"/>
    </source>
</evidence>
<evidence type="ECO:0000313" key="3">
    <source>
        <dbReference type="Proteomes" id="UP000199372"/>
    </source>
</evidence>
<name>A0A1H8BTY4_9RHOB</name>
<dbReference type="InterPro" id="IPR000073">
    <property type="entry name" value="AB_hydrolase_1"/>
</dbReference>
<dbReference type="Gene3D" id="3.40.50.1820">
    <property type="entry name" value="alpha/beta hydrolase"/>
    <property type="match status" value="1"/>
</dbReference>
<accession>A0A1H8BTY4</accession>
<dbReference type="EMBL" id="FOCM01000001">
    <property type="protein sequence ID" value="SEM86243.1"/>
    <property type="molecule type" value="Genomic_DNA"/>
</dbReference>
<proteinExistence type="predicted"/>
<reference evidence="3" key="1">
    <citation type="submission" date="2016-10" db="EMBL/GenBank/DDBJ databases">
        <authorList>
            <person name="Varghese N."/>
            <person name="Submissions S."/>
        </authorList>
    </citation>
    <scope>NUCLEOTIDE SEQUENCE [LARGE SCALE GENOMIC DNA]</scope>
    <source>
        <strain evidence="3">DSM 26893</strain>
    </source>
</reference>
<dbReference type="PRINTS" id="PR00111">
    <property type="entry name" value="ABHYDROLASE"/>
</dbReference>
<dbReference type="SUPFAM" id="SSF53474">
    <property type="entry name" value="alpha/beta-Hydrolases"/>
    <property type="match status" value="1"/>
</dbReference>